<name>F7L2W0_9FUSO</name>
<dbReference type="RefSeq" id="WP_008694495.1">
    <property type="nucleotide sequence ID" value="NZ_GL945395.1"/>
</dbReference>
<dbReference type="AlphaFoldDB" id="F7L2W0"/>
<reference evidence="1" key="1">
    <citation type="submission" date="2011-05" db="EMBL/GenBank/DDBJ databases">
        <title>The Genome Sequence of Fusobacterium sp. 11_3_2.</title>
        <authorList>
            <consortium name="The Broad Institute Genome Sequencing Platform"/>
            <person name="Earl A."/>
            <person name="Ward D."/>
            <person name="Feldgarden M."/>
            <person name="Gevers D."/>
            <person name="Sibley C.D."/>
            <person name="White A.P."/>
            <person name="Crowley S."/>
            <person name="Surette M."/>
            <person name="Strauss J.C."/>
            <person name="Ambrose C.E."/>
            <person name="Allen-Vercoe E."/>
            <person name="Young S.K."/>
            <person name="Zeng Q."/>
            <person name="Gargeya S."/>
            <person name="Fitzgerald M."/>
            <person name="Haas B."/>
            <person name="Abouelleil A."/>
            <person name="Alvarado L."/>
            <person name="Arachchi H.M."/>
            <person name="Berlin A."/>
            <person name="Brown A."/>
            <person name="Chapman S.B."/>
            <person name="Chen Z."/>
            <person name="Dunbar C."/>
            <person name="Freedman E."/>
            <person name="Gearin G."/>
            <person name="Gellesch M."/>
            <person name="Goldberg J."/>
            <person name="Griggs A."/>
            <person name="Gujja S."/>
            <person name="Heiman D."/>
            <person name="Howarth C."/>
            <person name="Larson L."/>
            <person name="Lui A."/>
            <person name="MacDonald P.J.P."/>
            <person name="Mehta T."/>
            <person name="Montmayeur A."/>
            <person name="Murphy C."/>
            <person name="Neiman D."/>
            <person name="Pearson M."/>
            <person name="Priest M."/>
            <person name="Roberts A."/>
            <person name="Saif S."/>
            <person name="Shea T."/>
            <person name="Shenoy N."/>
            <person name="Sisk P."/>
            <person name="Stolte C."/>
            <person name="Sykes S."/>
            <person name="Wortman J."/>
            <person name="Nusbaum C."/>
            <person name="Birren B."/>
        </authorList>
    </citation>
    <scope>NUCLEOTIDE SEQUENCE [LARGE SCALE GENOMIC DNA]</scope>
    <source>
        <strain evidence="1">11_3_2</strain>
    </source>
</reference>
<evidence type="ECO:0000313" key="1">
    <source>
        <dbReference type="EMBL" id="EGN65387.1"/>
    </source>
</evidence>
<dbReference type="HOGENOM" id="CLU_1330340_0_0_0"/>
<dbReference type="Proteomes" id="UP000004160">
    <property type="component" value="Unassembled WGS sequence"/>
</dbReference>
<comment type="caution">
    <text evidence="1">The sequence shown here is derived from an EMBL/GenBank/DDBJ whole genome shotgun (WGS) entry which is preliminary data.</text>
</comment>
<keyword evidence="2" id="KW-1185">Reference proteome</keyword>
<protein>
    <submittedName>
        <fullName evidence="1">Uncharacterized protein</fullName>
    </submittedName>
</protein>
<organism evidence="1 2">
    <name type="scientific">Fusobacterium animalis 11_3_2</name>
    <dbReference type="NCBI Taxonomy" id="457403"/>
    <lineage>
        <taxon>Bacteria</taxon>
        <taxon>Fusobacteriati</taxon>
        <taxon>Fusobacteriota</taxon>
        <taxon>Fusobacteriia</taxon>
        <taxon>Fusobacteriales</taxon>
        <taxon>Fusobacteriaceae</taxon>
        <taxon>Fusobacterium</taxon>
    </lineage>
</organism>
<accession>F7L2W0</accession>
<sequence>MIKDKNINLIANIISILENREDTWYFELKKKNSNSLAILKEWCRLNNFNYININNFPVLSFENNFYLICNFEIDRVGNFELLIKEYNICNKYSICQIQKVEKPIITSTKKLYKFIKDIKKELEISFIEKIKIEDIVYCNNLDKYYILCNFKNNWTNYSSKIKGVKVSVINLFFGKSPYLFKGNEINTIEELMLLKERFKWSHFSQL</sequence>
<gene>
    <name evidence="1" type="ORF">HMPREF0401_02183</name>
</gene>
<dbReference type="PATRIC" id="fig|457403.8.peg.2212"/>
<evidence type="ECO:0000313" key="2">
    <source>
        <dbReference type="Proteomes" id="UP000004160"/>
    </source>
</evidence>
<proteinExistence type="predicted"/>
<dbReference type="EMBL" id="ACUO01000036">
    <property type="protein sequence ID" value="EGN65387.1"/>
    <property type="molecule type" value="Genomic_DNA"/>
</dbReference>